<reference evidence="8 9" key="2">
    <citation type="submission" date="2018-12" db="EMBL/GenBank/DDBJ databases">
        <title>Nakamurella antarcticus sp. nov., isolated from Antarctica South Shetland Islands soil.</title>
        <authorList>
            <person name="Peng F."/>
        </authorList>
    </citation>
    <scope>NUCLEOTIDE SEQUENCE [LARGE SCALE GENOMIC DNA]</scope>
    <source>
        <strain evidence="8 9">S14-144</strain>
    </source>
</reference>
<dbReference type="EMBL" id="CP034170">
    <property type="protein sequence ID" value="AZI58391.1"/>
    <property type="molecule type" value="Genomic_DNA"/>
</dbReference>
<dbReference type="AlphaFoldDB" id="A0A3G8ZXM1"/>
<dbReference type="GO" id="GO:0005886">
    <property type="term" value="C:plasma membrane"/>
    <property type="evidence" value="ECO:0007669"/>
    <property type="project" value="UniProtKB-SubCell"/>
</dbReference>
<keyword evidence="2" id="KW-1003">Cell membrane</keyword>
<evidence type="ECO:0000256" key="6">
    <source>
        <dbReference type="SAM" id="Phobius"/>
    </source>
</evidence>
<keyword evidence="9" id="KW-1185">Reference proteome</keyword>
<evidence type="ECO:0000313" key="9">
    <source>
        <dbReference type="Proteomes" id="UP000268084"/>
    </source>
</evidence>
<feature type="transmembrane region" description="Helical" evidence="6">
    <location>
        <begin position="106"/>
        <end position="126"/>
    </location>
</feature>
<evidence type="ECO:0000256" key="5">
    <source>
        <dbReference type="ARBA" id="ARBA00023136"/>
    </source>
</evidence>
<protein>
    <submittedName>
        <fullName evidence="8">Pilus assembly protein TadB</fullName>
    </submittedName>
</protein>
<sequence>MTGTWVGMLLGGAVGVGVLLLIFFAPPMRKMSLGDRIAPYLADAPVPSKLLSATTSGSSLSQLSAPLVKKFVGRLDTLLGGRKSVENRLQATGSPMTIEQFRADQVLWGALGFLAGIAAGLLAVFIAAANPLAVMLLAVGFGATGVLMRDYWLTREVQQIDAEILAEFPVIAEMLALAVTAGEGPAGAIERITKLARGALVSQLAAILADTRSGTPLLEALTSARDRARLEPFSRFLDGMAVAIERGTPLADVLRAQAADVRALGKRELMEAGGRKEIAMMVPAVNYP</sequence>
<feature type="transmembrane region" description="Helical" evidence="6">
    <location>
        <begin position="6"/>
        <end position="26"/>
    </location>
</feature>
<gene>
    <name evidence="8" type="ORF">EH165_09805</name>
</gene>
<dbReference type="OrthoDB" id="5185234at2"/>
<dbReference type="RefSeq" id="WP_124799300.1">
    <property type="nucleotide sequence ID" value="NZ_CP034170.1"/>
</dbReference>
<evidence type="ECO:0000313" key="8">
    <source>
        <dbReference type="EMBL" id="AZI58391.1"/>
    </source>
</evidence>
<keyword evidence="4 6" id="KW-1133">Transmembrane helix</keyword>
<accession>A0A3G8ZXM1</accession>
<evidence type="ECO:0000256" key="4">
    <source>
        <dbReference type="ARBA" id="ARBA00022989"/>
    </source>
</evidence>
<dbReference type="InterPro" id="IPR018076">
    <property type="entry name" value="T2SS_GspF_dom"/>
</dbReference>
<comment type="subcellular location">
    <subcellularLocation>
        <location evidence="1">Cell membrane</location>
        <topology evidence="1">Multi-pass membrane protein</topology>
    </subcellularLocation>
</comment>
<keyword evidence="5 6" id="KW-0472">Membrane</keyword>
<evidence type="ECO:0000259" key="7">
    <source>
        <dbReference type="Pfam" id="PF00482"/>
    </source>
</evidence>
<feature type="transmembrane region" description="Helical" evidence="6">
    <location>
        <begin position="132"/>
        <end position="152"/>
    </location>
</feature>
<name>A0A3G8ZXM1_9ACTN</name>
<keyword evidence="3 6" id="KW-0812">Transmembrane</keyword>
<evidence type="ECO:0000256" key="1">
    <source>
        <dbReference type="ARBA" id="ARBA00004651"/>
    </source>
</evidence>
<feature type="domain" description="Type II secretion system protein GspF" evidence="7">
    <location>
        <begin position="173"/>
        <end position="283"/>
    </location>
</feature>
<dbReference type="Pfam" id="PF00482">
    <property type="entry name" value="T2SSF"/>
    <property type="match status" value="1"/>
</dbReference>
<dbReference type="Proteomes" id="UP000268084">
    <property type="component" value="Chromosome"/>
</dbReference>
<evidence type="ECO:0000256" key="2">
    <source>
        <dbReference type="ARBA" id="ARBA00022475"/>
    </source>
</evidence>
<organism evidence="8 9">
    <name type="scientific">Nakamurella antarctica</name>
    <dbReference type="NCBI Taxonomy" id="1902245"/>
    <lineage>
        <taxon>Bacteria</taxon>
        <taxon>Bacillati</taxon>
        <taxon>Actinomycetota</taxon>
        <taxon>Actinomycetes</taxon>
        <taxon>Nakamurellales</taxon>
        <taxon>Nakamurellaceae</taxon>
        <taxon>Nakamurella</taxon>
    </lineage>
</organism>
<reference evidence="8 9" key="1">
    <citation type="submission" date="2018-11" db="EMBL/GenBank/DDBJ databases">
        <authorList>
            <person name="Da X."/>
        </authorList>
    </citation>
    <scope>NUCLEOTIDE SEQUENCE [LARGE SCALE GENOMIC DNA]</scope>
    <source>
        <strain evidence="8 9">S14-144</strain>
    </source>
</reference>
<dbReference type="PANTHER" id="PTHR35007">
    <property type="entry name" value="INTEGRAL MEMBRANE PROTEIN-RELATED"/>
    <property type="match status" value="1"/>
</dbReference>
<evidence type="ECO:0000256" key="3">
    <source>
        <dbReference type="ARBA" id="ARBA00022692"/>
    </source>
</evidence>
<dbReference type="KEGG" id="nak:EH165_09805"/>
<dbReference type="PANTHER" id="PTHR35007:SF2">
    <property type="entry name" value="PILUS ASSEMBLE PROTEIN"/>
    <property type="match status" value="1"/>
</dbReference>
<proteinExistence type="predicted"/>